<accession>A0A0B7H837</accession>
<name>A0A0B7H837_9FLAO</name>
<gene>
    <name evidence="1" type="ORF">CCYN74_60042</name>
</gene>
<dbReference type="AlphaFoldDB" id="A0A0B7H837"/>
<sequence>MKEVEKFCLFLNSSYLYNIDLQSKTSKINEISSTTKSLPYIL</sequence>
<proteinExistence type="predicted"/>
<reference evidence="1 2" key="1">
    <citation type="submission" date="2015-01" db="EMBL/GenBank/DDBJ databases">
        <authorList>
            <person name="MANFREDI Pablo"/>
        </authorList>
    </citation>
    <scope>NUCLEOTIDE SEQUENCE [LARGE SCALE GENOMIC DNA]</scope>
    <source>
        <strain evidence="1 2">Ccy74</strain>
    </source>
</reference>
<evidence type="ECO:0000313" key="2">
    <source>
        <dbReference type="Proteomes" id="UP000038083"/>
    </source>
</evidence>
<dbReference type="EMBL" id="CDOG01000056">
    <property type="protein sequence ID" value="CEN41318.1"/>
    <property type="molecule type" value="Genomic_DNA"/>
</dbReference>
<evidence type="ECO:0000313" key="1">
    <source>
        <dbReference type="EMBL" id="CEN41318.1"/>
    </source>
</evidence>
<protein>
    <submittedName>
        <fullName evidence="1">Uncharacterized protein</fullName>
    </submittedName>
</protein>
<organism evidence="1 2">
    <name type="scientific">Capnocytophaga cynodegmi</name>
    <dbReference type="NCBI Taxonomy" id="28189"/>
    <lineage>
        <taxon>Bacteria</taxon>
        <taxon>Pseudomonadati</taxon>
        <taxon>Bacteroidota</taxon>
        <taxon>Flavobacteriia</taxon>
        <taxon>Flavobacteriales</taxon>
        <taxon>Flavobacteriaceae</taxon>
        <taxon>Capnocytophaga</taxon>
    </lineage>
</organism>
<dbReference type="Proteomes" id="UP000038083">
    <property type="component" value="Unassembled WGS sequence"/>
</dbReference>